<comment type="caution">
    <text evidence="2">The sequence shown here is derived from an EMBL/GenBank/DDBJ whole genome shotgun (WGS) entry which is preliminary data.</text>
</comment>
<name>A0A5C6AM64_9BACT</name>
<dbReference type="Proteomes" id="UP000320176">
    <property type="component" value="Unassembled WGS sequence"/>
</dbReference>
<protein>
    <submittedName>
        <fullName evidence="2">Uncharacterized protein</fullName>
    </submittedName>
</protein>
<evidence type="ECO:0000313" key="2">
    <source>
        <dbReference type="EMBL" id="TWU00750.1"/>
    </source>
</evidence>
<keyword evidence="3" id="KW-1185">Reference proteome</keyword>
<gene>
    <name evidence="2" type="ORF">Pla52n_41190</name>
</gene>
<dbReference type="AlphaFoldDB" id="A0A5C6AM64"/>
<accession>A0A5C6AM64</accession>
<reference evidence="2 3" key="1">
    <citation type="submission" date="2019-02" db="EMBL/GenBank/DDBJ databases">
        <title>Deep-cultivation of Planctomycetes and their phenomic and genomic characterization uncovers novel biology.</title>
        <authorList>
            <person name="Wiegand S."/>
            <person name="Jogler M."/>
            <person name="Boedeker C."/>
            <person name="Pinto D."/>
            <person name="Vollmers J."/>
            <person name="Rivas-Marin E."/>
            <person name="Kohn T."/>
            <person name="Peeters S.H."/>
            <person name="Heuer A."/>
            <person name="Rast P."/>
            <person name="Oberbeckmann S."/>
            <person name="Bunk B."/>
            <person name="Jeske O."/>
            <person name="Meyerdierks A."/>
            <person name="Storesund J.E."/>
            <person name="Kallscheuer N."/>
            <person name="Luecker S."/>
            <person name="Lage O.M."/>
            <person name="Pohl T."/>
            <person name="Merkel B.J."/>
            <person name="Hornburger P."/>
            <person name="Mueller R.-W."/>
            <person name="Bruemmer F."/>
            <person name="Labrenz M."/>
            <person name="Spormann A.M."/>
            <person name="Op Den Camp H."/>
            <person name="Overmann J."/>
            <person name="Amann R."/>
            <person name="Jetten M.S.M."/>
            <person name="Mascher T."/>
            <person name="Medema M.H."/>
            <person name="Devos D.P."/>
            <person name="Kaster A.-K."/>
            <person name="Ovreas L."/>
            <person name="Rohde M."/>
            <person name="Galperin M.Y."/>
            <person name="Jogler C."/>
        </authorList>
    </citation>
    <scope>NUCLEOTIDE SEQUENCE [LARGE SCALE GENOMIC DNA]</scope>
    <source>
        <strain evidence="2 3">Pla52n</strain>
    </source>
</reference>
<proteinExistence type="predicted"/>
<feature type="region of interest" description="Disordered" evidence="1">
    <location>
        <begin position="44"/>
        <end position="118"/>
    </location>
</feature>
<sequence length="175" mass="19243">MKHCLPFGHGLKRTWNGCGSIENGTPARRSSAGELLRSEPQALAVGPAPQSASGPRLAPEAHWGQQRRQLVVDRVRNRNNPNSSSSVKTGFAMQSKSNFVKSERQTGRSETQNRASKPISIWGSLTSVATVQQRRPKLSFGDPNPLSILLGCRRRAWLSTTKQSRSSLVVDNRSR</sequence>
<feature type="compositionally biased region" description="Low complexity" evidence="1">
    <location>
        <begin position="78"/>
        <end position="87"/>
    </location>
</feature>
<organism evidence="2 3">
    <name type="scientific">Stieleria varia</name>
    <dbReference type="NCBI Taxonomy" id="2528005"/>
    <lineage>
        <taxon>Bacteria</taxon>
        <taxon>Pseudomonadati</taxon>
        <taxon>Planctomycetota</taxon>
        <taxon>Planctomycetia</taxon>
        <taxon>Pirellulales</taxon>
        <taxon>Pirellulaceae</taxon>
        <taxon>Stieleria</taxon>
    </lineage>
</organism>
<dbReference type="EMBL" id="SJPN01000005">
    <property type="protein sequence ID" value="TWU00750.1"/>
    <property type="molecule type" value="Genomic_DNA"/>
</dbReference>
<evidence type="ECO:0000313" key="3">
    <source>
        <dbReference type="Proteomes" id="UP000320176"/>
    </source>
</evidence>
<evidence type="ECO:0000256" key="1">
    <source>
        <dbReference type="SAM" id="MobiDB-lite"/>
    </source>
</evidence>